<evidence type="ECO:0000313" key="1">
    <source>
        <dbReference type="EMBL" id="KAK9805654.1"/>
    </source>
</evidence>
<comment type="caution">
    <text evidence="1">The sequence shown here is derived from an EMBL/GenBank/DDBJ whole genome shotgun (WGS) entry which is preliminary data.</text>
</comment>
<protein>
    <submittedName>
        <fullName evidence="1">Uncharacterized protein</fullName>
    </submittedName>
</protein>
<evidence type="ECO:0000313" key="2">
    <source>
        <dbReference type="Proteomes" id="UP001489004"/>
    </source>
</evidence>
<accession>A0AAW1PB12</accession>
<name>A0AAW1PB12_9CHLO</name>
<dbReference type="EMBL" id="JALJOR010000015">
    <property type="protein sequence ID" value="KAK9805654.1"/>
    <property type="molecule type" value="Genomic_DNA"/>
</dbReference>
<dbReference type="AlphaFoldDB" id="A0AAW1PB12"/>
<organism evidence="1 2">
    <name type="scientific">[Myrmecia] bisecta</name>
    <dbReference type="NCBI Taxonomy" id="41462"/>
    <lineage>
        <taxon>Eukaryota</taxon>
        <taxon>Viridiplantae</taxon>
        <taxon>Chlorophyta</taxon>
        <taxon>core chlorophytes</taxon>
        <taxon>Trebouxiophyceae</taxon>
        <taxon>Trebouxiales</taxon>
        <taxon>Trebouxiaceae</taxon>
        <taxon>Myrmecia</taxon>
    </lineage>
</organism>
<dbReference type="Proteomes" id="UP001489004">
    <property type="component" value="Unassembled WGS sequence"/>
</dbReference>
<proteinExistence type="predicted"/>
<reference evidence="1 2" key="1">
    <citation type="journal article" date="2024" name="Nat. Commun.">
        <title>Phylogenomics reveals the evolutionary origins of lichenization in chlorophyte algae.</title>
        <authorList>
            <person name="Puginier C."/>
            <person name="Libourel C."/>
            <person name="Otte J."/>
            <person name="Skaloud P."/>
            <person name="Haon M."/>
            <person name="Grisel S."/>
            <person name="Petersen M."/>
            <person name="Berrin J.G."/>
            <person name="Delaux P.M."/>
            <person name="Dal Grande F."/>
            <person name="Keller J."/>
        </authorList>
    </citation>
    <scope>NUCLEOTIDE SEQUENCE [LARGE SCALE GENOMIC DNA]</scope>
    <source>
        <strain evidence="1 2">SAG 2043</strain>
    </source>
</reference>
<gene>
    <name evidence="1" type="ORF">WJX72_010322</name>
</gene>
<keyword evidence="2" id="KW-1185">Reference proteome</keyword>
<sequence length="213" mass="24339">MVIKLLADELVRRLGTQAHIRHREGRTPIRLVVLFTSPFHDLIQLQAIIRDHQWRLQLRRGALMQILPCYKFHKPLGRGKLFNYGERVSTEQIMELGVKHRPQKHLVATPAAREAAVVSIESTLRSFAEKQLGVDFDVPQPIYNHWLAAIMRDVQESAQAVPDGFPLATGHHIRITAAVNVDLAELRDQYMLTYRDKRQDRADLGSTDGEQQG</sequence>